<proteinExistence type="predicted"/>
<dbReference type="Proteomes" id="UP000078559">
    <property type="component" value="Chromosome 7"/>
</dbReference>
<evidence type="ECO:0008006" key="3">
    <source>
        <dbReference type="Google" id="ProtNLM"/>
    </source>
</evidence>
<gene>
    <name evidence="1" type="ORF">VM1G_06603</name>
</gene>
<evidence type="ECO:0000313" key="2">
    <source>
        <dbReference type="Proteomes" id="UP000078559"/>
    </source>
</evidence>
<reference evidence="1" key="1">
    <citation type="submission" date="2014-12" db="EMBL/GenBank/DDBJ databases">
        <title>Genome Sequence of Valsa Canker Pathogens Uncovers a Specific Adaption of Colonization on Woody Bark.</title>
        <authorList>
            <person name="Yin Z."/>
            <person name="Liu H."/>
            <person name="Gao X."/>
            <person name="Li Z."/>
            <person name="Song N."/>
            <person name="Ke X."/>
            <person name="Dai Q."/>
            <person name="Wu Y."/>
            <person name="Sun Y."/>
            <person name="Xu J.-R."/>
            <person name="Kang Z.K."/>
            <person name="Wang L."/>
            <person name="Huang L."/>
        </authorList>
    </citation>
    <scope>NUCLEOTIDE SEQUENCE [LARGE SCALE GENOMIC DNA]</scope>
    <source>
        <strain evidence="1">03-8</strain>
    </source>
</reference>
<protein>
    <recommendedName>
        <fullName evidence="3">Pentatricopeptide repeat domain-containing protein</fullName>
    </recommendedName>
</protein>
<evidence type="ECO:0000313" key="1">
    <source>
        <dbReference type="EMBL" id="KUI71168.1"/>
    </source>
</evidence>
<organism evidence="1 2">
    <name type="scientific">Cytospora mali</name>
    <name type="common">Apple Valsa canker fungus</name>
    <name type="synonym">Valsa mali</name>
    <dbReference type="NCBI Taxonomy" id="578113"/>
    <lineage>
        <taxon>Eukaryota</taxon>
        <taxon>Fungi</taxon>
        <taxon>Dikarya</taxon>
        <taxon>Ascomycota</taxon>
        <taxon>Pezizomycotina</taxon>
        <taxon>Sordariomycetes</taxon>
        <taxon>Sordariomycetidae</taxon>
        <taxon>Diaporthales</taxon>
        <taxon>Cytosporaceae</taxon>
        <taxon>Cytospora</taxon>
    </lineage>
</organism>
<dbReference type="AlphaFoldDB" id="A0A194W507"/>
<dbReference type="OrthoDB" id="5366531at2759"/>
<dbReference type="EMBL" id="CM003104">
    <property type="protein sequence ID" value="KUI71168.1"/>
    <property type="molecule type" value="Genomic_DNA"/>
</dbReference>
<sequence length="840" mass="95147">MANVLGRRASSLPFSSPVYSRFSARKARKAAEVLAQEDDVDVSGEEATLFSTHLKEGITEALSRKQSFSRADLVTTPYPAPGSHVYGKWQSLSVDHDRLLIESDINVSDSSLVRLIDQRGHEHDIELWGCLLDFVQRLMGRDGVIMIWQAISKRRNLYQVDGTLPEAFWGAILNAAVTSETFLRDVISYAEWLLENHGAQWPRLYTTVMTFMLTNRPKTEVLRWHVTLMPLFGPEEAEFVELVKKFITNPDPDLQARLQSLYTWSTHRRLYDVLIPYLFDKGHSRLALPWRQLLSMLGDTPVSLAARPFLRYVGAYYPHTALSVEEISVAGMALEGSGGSENESTAEYMPAEVAISGQNLSYLINRVHGETFGIREKPYNDKLGAKWFASTWVPLDFAINVIYTIGISGIGPLSLQSIALREGNAQGLLHRMDQLQQLNINLPGSNYVEAMRHYATIGDDEALQELLHSDVHPDIFDDEVAQQQLLSRCLDAGDWTTYHLILKTKLAVTDGSIGTLSDSVLQSCARQGNEGMVLKVLREMSSRNIQPAPMTSHTVSSLILQKLSPHATGRERDRVDLLLSLCRQLGRTRFPPAVEVWQTLLYRMGREHRLVELERLSLDVLRLFSNYANSERPMWITHIADVPRLLRSESPYQYFQKLPRDLPLKHMCHPLRQIFDDNLLTSIVRWGFMYTRYDRETEAAAASILHGGDGDVMDPGNFHFARGIRLLAMLRDQDLKVPWPVVRKQAILRLVDLYRGDGEASYEWIGGRKALTVIRSRNMLSLAEAKKLCDTAWGESLLPDLFKLVGIIEKAMQRDKMSAVERRLIDLENRVPGDNLVRSG</sequence>
<name>A0A194W507_CYTMA</name>
<keyword evidence="2" id="KW-1185">Reference proteome</keyword>
<accession>A0A194W507</accession>